<dbReference type="Gene3D" id="3.40.50.150">
    <property type="entry name" value="Vaccinia Virus protein VP39"/>
    <property type="match status" value="1"/>
</dbReference>
<keyword evidence="2" id="KW-0732">Signal</keyword>
<dbReference type="InterPro" id="IPR029063">
    <property type="entry name" value="SAM-dependent_MTases_sf"/>
</dbReference>
<dbReference type="Proteomes" id="UP000001357">
    <property type="component" value="Unassembled WGS sequence"/>
</dbReference>
<dbReference type="SUPFAM" id="SSF53335">
    <property type="entry name" value="S-adenosyl-L-methionine-dependent methyltransferases"/>
    <property type="match status" value="1"/>
</dbReference>
<dbReference type="KEGG" id="mbr:MONBRDRAFT_32623"/>
<name>A9V0S1_MONBE</name>
<organism evidence="3 4">
    <name type="scientific">Monosiga brevicollis</name>
    <name type="common">Choanoflagellate</name>
    <dbReference type="NCBI Taxonomy" id="81824"/>
    <lineage>
        <taxon>Eukaryota</taxon>
        <taxon>Choanoflagellata</taxon>
        <taxon>Craspedida</taxon>
        <taxon>Salpingoecidae</taxon>
        <taxon>Monosiga</taxon>
    </lineage>
</organism>
<evidence type="ECO:0000256" key="1">
    <source>
        <dbReference type="SAM" id="MobiDB-lite"/>
    </source>
</evidence>
<reference evidence="3 4" key="1">
    <citation type="journal article" date="2008" name="Nature">
        <title>The genome of the choanoflagellate Monosiga brevicollis and the origin of metazoans.</title>
        <authorList>
            <consortium name="JGI Sequencing"/>
            <person name="King N."/>
            <person name="Westbrook M.J."/>
            <person name="Young S.L."/>
            <person name="Kuo A."/>
            <person name="Abedin M."/>
            <person name="Chapman J."/>
            <person name="Fairclough S."/>
            <person name="Hellsten U."/>
            <person name="Isogai Y."/>
            <person name="Letunic I."/>
            <person name="Marr M."/>
            <person name="Pincus D."/>
            <person name="Putnam N."/>
            <person name="Rokas A."/>
            <person name="Wright K.J."/>
            <person name="Zuzow R."/>
            <person name="Dirks W."/>
            <person name="Good M."/>
            <person name="Goodstein D."/>
            <person name="Lemons D."/>
            <person name="Li W."/>
            <person name="Lyons J.B."/>
            <person name="Morris A."/>
            <person name="Nichols S."/>
            <person name="Richter D.J."/>
            <person name="Salamov A."/>
            <person name="Bork P."/>
            <person name="Lim W.A."/>
            <person name="Manning G."/>
            <person name="Miller W.T."/>
            <person name="McGinnis W."/>
            <person name="Shapiro H."/>
            <person name="Tjian R."/>
            <person name="Grigoriev I.V."/>
            <person name="Rokhsar D."/>
        </authorList>
    </citation>
    <scope>NUCLEOTIDE SEQUENCE [LARGE SCALE GENOMIC DNA]</scope>
    <source>
        <strain evidence="4">MX1 / ATCC 50154</strain>
    </source>
</reference>
<feature type="region of interest" description="Disordered" evidence="1">
    <location>
        <begin position="493"/>
        <end position="514"/>
    </location>
</feature>
<protein>
    <submittedName>
        <fullName evidence="3">Uncharacterized protein</fullName>
    </submittedName>
</protein>
<accession>A9V0S1</accession>
<dbReference type="InParanoid" id="A9V0S1"/>
<feature type="chain" id="PRO_5002744559" evidence="2">
    <location>
        <begin position="30"/>
        <end position="1281"/>
    </location>
</feature>
<dbReference type="EMBL" id="CH991553">
    <property type="protein sequence ID" value="EDQ88684.1"/>
    <property type="molecule type" value="Genomic_DNA"/>
</dbReference>
<feature type="signal peptide" evidence="2">
    <location>
        <begin position="1"/>
        <end position="29"/>
    </location>
</feature>
<evidence type="ECO:0000256" key="2">
    <source>
        <dbReference type="SAM" id="SignalP"/>
    </source>
</evidence>
<dbReference type="RefSeq" id="XP_001746297.1">
    <property type="nucleotide sequence ID" value="XM_001746245.1"/>
</dbReference>
<dbReference type="GeneID" id="5891652"/>
<keyword evidence="4" id="KW-1185">Reference proteome</keyword>
<evidence type="ECO:0000313" key="3">
    <source>
        <dbReference type="EMBL" id="EDQ88684.1"/>
    </source>
</evidence>
<evidence type="ECO:0000313" key="4">
    <source>
        <dbReference type="Proteomes" id="UP000001357"/>
    </source>
</evidence>
<sequence length="1281" mass="141222">MAVEVRRVSAWVRVLMGMAMLVQVSVVAAELHQRAGARVPLAALNRPNQAKVERMSDVSVNFQEFFLDHPQQAVSIADLDKADTEDIPQDEVHVKDQRPSGTPMELLKSLLRTGEVPDKFIRHRHLSFDALTGLIGTIKSAATAGSVLEIGLGEIALALAEEDLSIITVVPLSYSATYQAILSESSSRHLPYVCAAASGRMSDTVSTLDQNPQLFFHTIVVSNIKALAEGLSKDQLATMLGRLMLVTSRLIVVDSNDEESRTILRQFSSVSKLLDAAAAAVAVKASNSVESSYATASIQKSTRELTTEACKTLVAATITLGDQAVHFSVNFPRSPILHGIATLNLQRITKKMLFRTLVAEVDTVQLEADSQLMGSSEVVVYLDSHGIATAPAPKMDFLFRGRIWTPGAATETALQGAVMEGLDELHISEGAYPKALPPKSNSADGGGGFWDQWGLRRLLSVDSEAASPPSRSNSDPREDAARQLYKHVDLDYDVPKPADLSNSSPPRPDMPSRTRRRLLAASGTTDEAALRTLLGISGTGDSASAAFDVYWSIIADMASEAAEHRVTAGVEAKAVPMAGFCYGRVVGMACHKLAKMFANGNFITAVPGRANSQRYSTFASSAYTANVRNNLVLASYLDYHKVRQLASVPDLAEIQILGQEVFEALPELGVAFLRHLGRLLTLSRRTIIELLPPAKLLTIAAALGDEDRSNLQYRMAGLIRAALASVGVSDTTASIRLHVPLGAAQDTRRLLSVTLDNFERNAHVCDPARKFRLSVSTTQVQATFPQEPTPFTLHHAGKALSLHYATILGLSSQTRKRLFFDYLDTAYREDMCPSNILLVNGRLVYHELHDPYSASDLSVGGMGDMDSFVATLKRELRGPFSMIEWGSGKGKQSVAIAKAFPDSTVISFDRSRTMAHAHWERIKATEVRNNIVGEVATNEAYLLKFMDCPEFLRYQFVSWRHLLELMGVLSSEAKLDSQTLAGVLGKMFSISATTLFQMPSSKMLSLAVVTFFPELIGNEEISYQAFNHPYPFFENFAKSTIEGMVRKPSLVKALEWTMTEVEGAVAGRTDLTAGWSLLRVDLLELRLTVNHHFDYKLDGHKRRYEQHLKGTAPNQFDVWLIREKDGFKIPYEEIRAVTLIALLRLNLLSEIKDRLYGEFLFMGVFEDMAPWNIAFQGGKLIYIDYDTRDINLTNVVPLAYQIMAALMNMERTVRDFGHCPNHAKNNYNIPFVSHCMGASPFRGPCDDDKYPTPCADHTCRETYLQCLQALYKTHRQQSGRA</sequence>
<proteinExistence type="predicted"/>
<gene>
    <name evidence="3" type="ORF">MONBRDRAFT_32623</name>
</gene>
<dbReference type="eggNOG" id="ENOG502RCNA">
    <property type="taxonomic scope" value="Eukaryota"/>
</dbReference>